<dbReference type="SUPFAM" id="SSF48452">
    <property type="entry name" value="TPR-like"/>
    <property type="match status" value="1"/>
</dbReference>
<dbReference type="InterPro" id="IPR011990">
    <property type="entry name" value="TPR-like_helical_dom_sf"/>
</dbReference>
<dbReference type="Gene3D" id="1.25.40.10">
    <property type="entry name" value="Tetratricopeptide repeat domain"/>
    <property type="match status" value="1"/>
</dbReference>
<keyword evidence="9" id="KW-0223">Dioxygenase</keyword>
<proteinExistence type="inferred from homology"/>
<dbReference type="FunFam" id="1.25.40.10:FF:000006">
    <property type="entry name" value="Prolyl 4-hydroxylase subunit alpha 2"/>
    <property type="match status" value="1"/>
</dbReference>
<dbReference type="GO" id="GO:0031418">
    <property type="term" value="F:L-ascorbic acid binding"/>
    <property type="evidence" value="ECO:0007669"/>
    <property type="project" value="UniProtKB-KW"/>
</dbReference>
<evidence type="ECO:0000256" key="5">
    <source>
        <dbReference type="ARBA" id="ARBA00012269"/>
    </source>
</evidence>
<evidence type="ECO:0000256" key="11">
    <source>
        <dbReference type="ARBA" id="ARBA00023004"/>
    </source>
</evidence>
<evidence type="ECO:0000256" key="6">
    <source>
        <dbReference type="ARBA" id="ARBA00022723"/>
    </source>
</evidence>
<evidence type="ECO:0000256" key="4">
    <source>
        <dbReference type="ARBA" id="ARBA00006511"/>
    </source>
</evidence>
<evidence type="ECO:0000256" key="8">
    <source>
        <dbReference type="ARBA" id="ARBA00022896"/>
    </source>
</evidence>
<dbReference type="GO" id="GO:0005788">
    <property type="term" value="C:endoplasmic reticulum lumen"/>
    <property type="evidence" value="ECO:0007669"/>
    <property type="project" value="UniProtKB-SubCell"/>
</dbReference>
<feature type="chain" id="PRO_5018096011" description="procollagen-proline 4-dioxygenase" evidence="13">
    <location>
        <begin position="18"/>
        <end position="537"/>
    </location>
</feature>
<dbReference type="InterPro" id="IPR006620">
    <property type="entry name" value="Pro_4_hyd_alph"/>
</dbReference>
<dbReference type="STRING" id="10195.A0A3M7QGW0"/>
<dbReference type="AlphaFoldDB" id="A0A3M7QGW0"/>
<keyword evidence="16" id="KW-1185">Reference proteome</keyword>
<dbReference type="Pfam" id="PF23558">
    <property type="entry name" value="TPR_P4H"/>
    <property type="match status" value="1"/>
</dbReference>
<keyword evidence="8" id="KW-0847">Vitamin C</keyword>
<evidence type="ECO:0000256" key="2">
    <source>
        <dbReference type="ARBA" id="ARBA00002035"/>
    </source>
</evidence>
<feature type="signal peptide" evidence="13">
    <location>
        <begin position="1"/>
        <end position="17"/>
    </location>
</feature>
<reference evidence="15 16" key="1">
    <citation type="journal article" date="2018" name="Sci. Rep.">
        <title>Genomic signatures of local adaptation to the degree of environmental predictability in rotifers.</title>
        <authorList>
            <person name="Franch-Gras L."/>
            <person name="Hahn C."/>
            <person name="Garcia-Roger E.M."/>
            <person name="Carmona M.J."/>
            <person name="Serra M."/>
            <person name="Gomez A."/>
        </authorList>
    </citation>
    <scope>NUCLEOTIDE SEQUENCE [LARGE SCALE GENOMIC DNA]</scope>
    <source>
        <strain evidence="15">HYR1</strain>
    </source>
</reference>
<evidence type="ECO:0000256" key="12">
    <source>
        <dbReference type="ARBA" id="ARBA00023180"/>
    </source>
</evidence>
<organism evidence="15 16">
    <name type="scientific">Brachionus plicatilis</name>
    <name type="common">Marine rotifer</name>
    <name type="synonym">Brachionus muelleri</name>
    <dbReference type="NCBI Taxonomy" id="10195"/>
    <lineage>
        <taxon>Eukaryota</taxon>
        <taxon>Metazoa</taxon>
        <taxon>Spiralia</taxon>
        <taxon>Gnathifera</taxon>
        <taxon>Rotifera</taxon>
        <taxon>Eurotatoria</taxon>
        <taxon>Monogononta</taxon>
        <taxon>Pseudotrocha</taxon>
        <taxon>Ploima</taxon>
        <taxon>Brachionidae</taxon>
        <taxon>Brachionus</taxon>
    </lineage>
</organism>
<accession>A0A3M7QGW0</accession>
<dbReference type="Gene3D" id="2.60.120.620">
    <property type="entry name" value="q2cbj1_9rhob like domain"/>
    <property type="match status" value="1"/>
</dbReference>
<gene>
    <name evidence="15" type="ORF">BpHYR1_012872</name>
</gene>
<evidence type="ECO:0000256" key="10">
    <source>
        <dbReference type="ARBA" id="ARBA00023002"/>
    </source>
</evidence>
<comment type="cofactor">
    <cofactor evidence="1">
        <name>L-ascorbate</name>
        <dbReference type="ChEBI" id="CHEBI:38290"/>
    </cofactor>
</comment>
<dbReference type="PANTHER" id="PTHR10869:SF244">
    <property type="entry name" value="PROLYL 4-HYDROXYLASE SUBUNIT ALPHA-2"/>
    <property type="match status" value="1"/>
</dbReference>
<dbReference type="SMART" id="SM00702">
    <property type="entry name" value="P4Hc"/>
    <property type="match status" value="1"/>
</dbReference>
<keyword evidence="7" id="KW-0256">Endoplasmic reticulum</keyword>
<comment type="function">
    <text evidence="2">Catalyzes the post-translational formation of 4-hydroxyproline in -Xaa-Pro-Gly- sequences in collagens and other proteins.</text>
</comment>
<dbReference type="Proteomes" id="UP000276133">
    <property type="component" value="Unassembled WGS sequence"/>
</dbReference>
<evidence type="ECO:0000259" key="14">
    <source>
        <dbReference type="PROSITE" id="PS51471"/>
    </source>
</evidence>
<dbReference type="Pfam" id="PF08336">
    <property type="entry name" value="P4Ha_N"/>
    <property type="match status" value="1"/>
</dbReference>
<dbReference type="GO" id="GO:0005506">
    <property type="term" value="F:iron ion binding"/>
    <property type="evidence" value="ECO:0007669"/>
    <property type="project" value="InterPro"/>
</dbReference>
<dbReference type="PROSITE" id="PS51471">
    <property type="entry name" value="FE2OG_OXY"/>
    <property type="match status" value="1"/>
</dbReference>
<dbReference type="InterPro" id="IPR059068">
    <property type="entry name" value="TPR_P4H"/>
</dbReference>
<evidence type="ECO:0000256" key="7">
    <source>
        <dbReference type="ARBA" id="ARBA00022824"/>
    </source>
</evidence>
<dbReference type="InterPro" id="IPR045054">
    <property type="entry name" value="P4HA-like"/>
</dbReference>
<keyword evidence="12" id="KW-0325">Glycoprotein</keyword>
<dbReference type="Pfam" id="PF13640">
    <property type="entry name" value="2OG-FeII_Oxy_3"/>
    <property type="match status" value="1"/>
</dbReference>
<dbReference type="Gene3D" id="6.10.140.1460">
    <property type="match status" value="1"/>
</dbReference>
<dbReference type="EC" id="1.14.11.2" evidence="5"/>
<keyword evidence="10 15" id="KW-0560">Oxidoreductase</keyword>
<dbReference type="InterPro" id="IPR005123">
    <property type="entry name" value="Oxoglu/Fe-dep_dioxygenase_dom"/>
</dbReference>
<dbReference type="PANTHER" id="PTHR10869">
    <property type="entry name" value="PROLYL 4-HYDROXYLASE ALPHA SUBUNIT"/>
    <property type="match status" value="1"/>
</dbReference>
<sequence length="537" mass="62080">MKLSFFFIVLYMGAVRSEMFTSYEEMKRLADSQHQVAEHLSNFVEFCDKRLNIAKKIVGEFKKFSQESSKQTNIVGNPVNAFLLIKLMVKDLQNFVDSLNTMDELKKFVRDIKEDVFLPDNEDYEGVIKAMHRLEDTYLIQPNDIRLGNLKTQHPSRPLSAFECFELGRIAYENKDYYHAVRWMNESLVQLEIEGDSPSVSLVQVLDYYAFTTAKQGNIKHALDLTKKLVSIEPDHERARYNIDYFEKELKDYKKKLQGELGDPLDLSINPYIFKNPRPEHALGLERDVYEALCRGDPIPGKVSKNLYCRYASYHPMLKIAPVKEELINDNPKIWLYHEIITENQIEIMKNLARPKLKRAIVRSPITGQYETAEYRISKSGWLTDNEHPTLRFLTSLLGAVTNLSMSTAEEWQIANYGIGGQYEPHFDFARKSDPGDAFGTEIGNRIATWLFYLDSPEVGGATVFPPIGIRVNPIRRSAAFWYNLYPSGDGDYRTRHAACPVLFGTKWVSNKWIHMVGQEFLRKCNLKREDSPEVDY</sequence>
<evidence type="ECO:0000313" key="15">
    <source>
        <dbReference type="EMBL" id="RNA10195.1"/>
    </source>
</evidence>
<dbReference type="GO" id="GO:0004656">
    <property type="term" value="F:procollagen-proline 4-dioxygenase activity"/>
    <property type="evidence" value="ECO:0007669"/>
    <property type="project" value="UniProtKB-EC"/>
</dbReference>
<keyword evidence="6" id="KW-0479">Metal-binding</keyword>
<dbReference type="EMBL" id="REGN01006265">
    <property type="protein sequence ID" value="RNA10195.1"/>
    <property type="molecule type" value="Genomic_DNA"/>
</dbReference>
<dbReference type="OrthoDB" id="420380at2759"/>
<dbReference type="InterPro" id="IPR044862">
    <property type="entry name" value="Pro_4_hyd_alph_FE2OG_OXY"/>
</dbReference>
<evidence type="ECO:0000256" key="1">
    <source>
        <dbReference type="ARBA" id="ARBA00001961"/>
    </source>
</evidence>
<feature type="domain" description="Fe2OG dioxygenase" evidence="14">
    <location>
        <begin position="408"/>
        <end position="516"/>
    </location>
</feature>
<evidence type="ECO:0000256" key="3">
    <source>
        <dbReference type="ARBA" id="ARBA00004319"/>
    </source>
</evidence>
<comment type="similarity">
    <text evidence="4">Belongs to the P4HA family.</text>
</comment>
<evidence type="ECO:0000256" key="9">
    <source>
        <dbReference type="ARBA" id="ARBA00022964"/>
    </source>
</evidence>
<keyword evidence="11" id="KW-0408">Iron</keyword>
<protein>
    <recommendedName>
        <fullName evidence="5">procollagen-proline 4-dioxygenase</fullName>
        <ecNumber evidence="5">1.14.11.2</ecNumber>
    </recommendedName>
</protein>
<name>A0A3M7QGW0_BRAPC</name>
<evidence type="ECO:0000256" key="13">
    <source>
        <dbReference type="SAM" id="SignalP"/>
    </source>
</evidence>
<comment type="subcellular location">
    <subcellularLocation>
        <location evidence="3">Endoplasmic reticulum lumen</location>
    </subcellularLocation>
</comment>
<dbReference type="InterPro" id="IPR013547">
    <property type="entry name" value="P4H_N"/>
</dbReference>
<comment type="caution">
    <text evidence="15">The sequence shown here is derived from an EMBL/GenBank/DDBJ whole genome shotgun (WGS) entry which is preliminary data.</text>
</comment>
<evidence type="ECO:0000313" key="16">
    <source>
        <dbReference type="Proteomes" id="UP000276133"/>
    </source>
</evidence>
<keyword evidence="13" id="KW-0732">Signal</keyword>
<dbReference type="FunFam" id="2.60.120.620:FF:000001">
    <property type="entry name" value="Prolyl 4-hydroxylase subunit alpha 2"/>
    <property type="match status" value="1"/>
</dbReference>